<gene>
    <name evidence="9" type="ORF">ACFYXQ_17945</name>
</gene>
<evidence type="ECO:0000256" key="4">
    <source>
        <dbReference type="ARBA" id="ARBA00022989"/>
    </source>
</evidence>
<feature type="transmembrane region" description="Helical" evidence="7">
    <location>
        <begin position="250"/>
        <end position="271"/>
    </location>
</feature>
<keyword evidence="2" id="KW-0813">Transport</keyword>
<dbReference type="Gene3D" id="1.20.1720.10">
    <property type="entry name" value="Multidrug resistance protein D"/>
    <property type="match status" value="1"/>
</dbReference>
<dbReference type="EMBL" id="JBIAQY010000005">
    <property type="protein sequence ID" value="MFF3569656.1"/>
    <property type="molecule type" value="Genomic_DNA"/>
</dbReference>
<accession>A0ABW6S042</accession>
<dbReference type="InterPro" id="IPR011701">
    <property type="entry name" value="MFS"/>
</dbReference>
<evidence type="ECO:0000256" key="6">
    <source>
        <dbReference type="SAM" id="MobiDB-lite"/>
    </source>
</evidence>
<dbReference type="Gene3D" id="1.20.1250.20">
    <property type="entry name" value="MFS general substrate transporter like domains"/>
    <property type="match status" value="1"/>
</dbReference>
<dbReference type="Proteomes" id="UP001601992">
    <property type="component" value="Unassembled WGS sequence"/>
</dbReference>
<evidence type="ECO:0000256" key="2">
    <source>
        <dbReference type="ARBA" id="ARBA00022448"/>
    </source>
</evidence>
<dbReference type="PANTHER" id="PTHR42718:SF9">
    <property type="entry name" value="MAJOR FACILITATOR SUPERFAMILY MULTIDRUG TRANSPORTER MFSC"/>
    <property type="match status" value="1"/>
</dbReference>
<proteinExistence type="predicted"/>
<feature type="region of interest" description="Disordered" evidence="6">
    <location>
        <begin position="534"/>
        <end position="591"/>
    </location>
</feature>
<evidence type="ECO:0000256" key="5">
    <source>
        <dbReference type="ARBA" id="ARBA00023136"/>
    </source>
</evidence>
<feature type="transmembrane region" description="Helical" evidence="7">
    <location>
        <begin position="359"/>
        <end position="379"/>
    </location>
</feature>
<evidence type="ECO:0000313" key="9">
    <source>
        <dbReference type="EMBL" id="MFF3569656.1"/>
    </source>
</evidence>
<feature type="transmembrane region" description="Helical" evidence="7">
    <location>
        <begin position="292"/>
        <end position="318"/>
    </location>
</feature>
<dbReference type="InterPro" id="IPR036259">
    <property type="entry name" value="MFS_trans_sf"/>
</dbReference>
<keyword evidence="10" id="KW-1185">Reference proteome</keyword>
<dbReference type="PANTHER" id="PTHR42718">
    <property type="entry name" value="MAJOR FACILITATOR SUPERFAMILY MULTIDRUG TRANSPORTER MFSC"/>
    <property type="match status" value="1"/>
</dbReference>
<comment type="caution">
    <text evidence="9">The sequence shown here is derived from an EMBL/GenBank/DDBJ whole genome shotgun (WGS) entry which is preliminary data.</text>
</comment>
<dbReference type="CDD" id="cd17321">
    <property type="entry name" value="MFS_MMR_MDR_like"/>
    <property type="match status" value="1"/>
</dbReference>
<evidence type="ECO:0000313" key="10">
    <source>
        <dbReference type="Proteomes" id="UP001601992"/>
    </source>
</evidence>
<feature type="transmembrane region" description="Helical" evidence="7">
    <location>
        <begin position="142"/>
        <end position="165"/>
    </location>
</feature>
<evidence type="ECO:0000256" key="3">
    <source>
        <dbReference type="ARBA" id="ARBA00022692"/>
    </source>
</evidence>
<feature type="domain" description="Major facilitator superfamily (MFS) profile" evidence="8">
    <location>
        <begin position="19"/>
        <end position="532"/>
    </location>
</feature>
<name>A0ABW6S042_9NOCA</name>
<keyword evidence="5 7" id="KW-0472">Membrane</keyword>
<dbReference type="PROSITE" id="PS50850">
    <property type="entry name" value="MFS"/>
    <property type="match status" value="1"/>
</dbReference>
<dbReference type="RefSeq" id="WP_051192703.1">
    <property type="nucleotide sequence ID" value="NZ_JBIAQY010000005.1"/>
</dbReference>
<feature type="compositionally biased region" description="Low complexity" evidence="6">
    <location>
        <begin position="553"/>
        <end position="577"/>
    </location>
</feature>
<organism evidence="9 10">
    <name type="scientific">Nocardia jiangxiensis</name>
    <dbReference type="NCBI Taxonomy" id="282685"/>
    <lineage>
        <taxon>Bacteria</taxon>
        <taxon>Bacillati</taxon>
        <taxon>Actinomycetota</taxon>
        <taxon>Actinomycetes</taxon>
        <taxon>Mycobacteriales</taxon>
        <taxon>Nocardiaceae</taxon>
        <taxon>Nocardia</taxon>
    </lineage>
</organism>
<evidence type="ECO:0000256" key="7">
    <source>
        <dbReference type="SAM" id="Phobius"/>
    </source>
</evidence>
<dbReference type="SUPFAM" id="SSF103473">
    <property type="entry name" value="MFS general substrate transporter"/>
    <property type="match status" value="2"/>
</dbReference>
<evidence type="ECO:0000259" key="8">
    <source>
        <dbReference type="PROSITE" id="PS50850"/>
    </source>
</evidence>
<feature type="transmembrane region" description="Helical" evidence="7">
    <location>
        <begin position="85"/>
        <end position="104"/>
    </location>
</feature>
<feature type="transmembrane region" description="Helical" evidence="7">
    <location>
        <begin position="330"/>
        <end position="347"/>
    </location>
</feature>
<reference evidence="9 10" key="1">
    <citation type="submission" date="2024-10" db="EMBL/GenBank/DDBJ databases">
        <title>The Natural Products Discovery Center: Release of the First 8490 Sequenced Strains for Exploring Actinobacteria Biosynthetic Diversity.</title>
        <authorList>
            <person name="Kalkreuter E."/>
            <person name="Kautsar S.A."/>
            <person name="Yang D."/>
            <person name="Bader C.D."/>
            <person name="Teijaro C.N."/>
            <person name="Fluegel L."/>
            <person name="Davis C.M."/>
            <person name="Simpson J.R."/>
            <person name="Lauterbach L."/>
            <person name="Steele A.D."/>
            <person name="Gui C."/>
            <person name="Meng S."/>
            <person name="Li G."/>
            <person name="Viehrig K."/>
            <person name="Ye F."/>
            <person name="Su P."/>
            <person name="Kiefer A.F."/>
            <person name="Nichols A."/>
            <person name="Cepeda A.J."/>
            <person name="Yan W."/>
            <person name="Fan B."/>
            <person name="Jiang Y."/>
            <person name="Adhikari A."/>
            <person name="Zheng C.-J."/>
            <person name="Schuster L."/>
            <person name="Cowan T.M."/>
            <person name="Smanski M.J."/>
            <person name="Chevrette M.G."/>
            <person name="De Carvalho L.P.S."/>
            <person name="Shen B."/>
        </authorList>
    </citation>
    <scope>NUCLEOTIDE SEQUENCE [LARGE SCALE GENOMIC DNA]</scope>
    <source>
        <strain evidence="9 10">NPDC002593</strain>
    </source>
</reference>
<keyword evidence="4 7" id="KW-1133">Transmembrane helix</keyword>
<keyword evidence="3 7" id="KW-0812">Transmembrane</keyword>
<feature type="transmembrane region" description="Helical" evidence="7">
    <location>
        <begin position="385"/>
        <end position="408"/>
    </location>
</feature>
<feature type="transmembrane region" description="Helical" evidence="7">
    <location>
        <begin position="171"/>
        <end position="193"/>
    </location>
</feature>
<dbReference type="Pfam" id="PF07690">
    <property type="entry name" value="MFS_1"/>
    <property type="match status" value="1"/>
</dbReference>
<feature type="transmembrane region" description="Helical" evidence="7">
    <location>
        <begin position="509"/>
        <end position="530"/>
    </location>
</feature>
<feature type="transmembrane region" description="Helical" evidence="7">
    <location>
        <begin position="205"/>
        <end position="230"/>
    </location>
</feature>
<dbReference type="InterPro" id="IPR020846">
    <property type="entry name" value="MFS_dom"/>
</dbReference>
<feature type="transmembrane region" description="Helical" evidence="7">
    <location>
        <begin position="54"/>
        <end position="73"/>
    </location>
</feature>
<feature type="transmembrane region" description="Helical" evidence="7">
    <location>
        <begin position="429"/>
        <end position="453"/>
    </location>
</feature>
<evidence type="ECO:0000256" key="1">
    <source>
        <dbReference type="ARBA" id="ARBA00004651"/>
    </source>
</evidence>
<feature type="transmembrane region" description="Helical" evidence="7">
    <location>
        <begin position="17"/>
        <end position="48"/>
    </location>
</feature>
<sequence length="591" mass="60298">MTDTEVESEPLRGKARWIALGALALAAGTLVFDATIVSVSLPAIIAGTGLGFPAAQWVLSAYSVVFTALLITAGRMGDRVGMRTLMAIGVVLVVAGSLLAAAAHHPDLLIWGRIVQGAGAACVPAGVFSAIDAVFRGRDRTLAHTAGGVALGVVAVLGALLGGWLTTEFTWPWIFLVNVPIGAVLLAGILAVVPEIHTQDRGLDVDGFLLGAAGFAVVVFALIEGAAYGWGRPLRTFGVLGLHWSVRAAASPGPVLLVLGLMLLALFVLWEHHRAQVNRPALLDLSLFSGPAFRWGVAASFASALGVFGLLFVLPLYLVDALGLSTLRSGLVVAVAALGTLLGALVARGPVAELGRVRIARLGLAIQTVAIALAALFITADISPWWVAVLLVCYGVGLGMTCAHLTAITLDGTPPERSYRRARAAQATLGGFGAALGVAILGGALSLSLGHALTDRLSEVDGLPQRTIREVTIVTHDSAGGAISALRAHHADAAVVEALARGFTDATRAALVVASVILLLGFFATARIPVGAGTTRRTSPAARVPDDADRTTDSASEAEAESSANGAADGGAKSAGAEADESRDDTSSGTG</sequence>
<comment type="subcellular location">
    <subcellularLocation>
        <location evidence="1">Cell membrane</location>
        <topology evidence="1">Multi-pass membrane protein</topology>
    </subcellularLocation>
</comment>
<protein>
    <submittedName>
        <fullName evidence="9">MFS transporter</fullName>
    </submittedName>
</protein>
<feature type="transmembrane region" description="Helical" evidence="7">
    <location>
        <begin position="110"/>
        <end position="135"/>
    </location>
</feature>